<dbReference type="Proteomes" id="UP000032746">
    <property type="component" value="Chromosome"/>
</dbReference>
<evidence type="ECO:0000313" key="4">
    <source>
        <dbReference type="EMBL" id="MVM90311.1"/>
    </source>
</evidence>
<organism evidence="2 5">
    <name type="scientific">Acinetobacter baumannii</name>
    <dbReference type="NCBI Taxonomy" id="470"/>
    <lineage>
        <taxon>Bacteria</taxon>
        <taxon>Pseudomonadati</taxon>
        <taxon>Pseudomonadota</taxon>
        <taxon>Gammaproteobacteria</taxon>
        <taxon>Moraxellales</taxon>
        <taxon>Moraxellaceae</taxon>
        <taxon>Acinetobacter</taxon>
        <taxon>Acinetobacter calcoaceticus/baumannii complex</taxon>
    </lineage>
</organism>
<reference evidence="4 6" key="4">
    <citation type="submission" date="2019-11" db="EMBL/GenBank/DDBJ databases">
        <title>Multidrug-resistant Acinetobacter baumannii moving toward extensively drug-resistant over fifteen years in South of Brazil.</title>
        <authorList>
            <person name="Fedrigo N.H."/>
            <person name="Cerdeira L."/>
            <person name="Fuga B."/>
            <person name="Marini P.V.B."/>
            <person name="Shinohara D.R."/>
            <person name="Carrara-Marroni F.E."/>
            <person name="Lincopan N."/>
            <person name="Tognim M.C.B."/>
        </authorList>
    </citation>
    <scope>NUCLEOTIDE SEQUENCE [LARGE SCALE GENOMIC DNA]</scope>
    <source>
        <strain evidence="4 6">Ac576</strain>
    </source>
</reference>
<proteinExistence type="predicted"/>
<dbReference type="RefSeq" id="WP_000744506.1">
    <property type="nucleotide sequence ID" value="NZ_AP031576.1"/>
</dbReference>
<dbReference type="OrthoDB" id="9956527at2"/>
<evidence type="ECO:0000313" key="2">
    <source>
        <dbReference type="EMBL" id="AKA32549.1"/>
    </source>
</evidence>
<reference evidence="5" key="2">
    <citation type="submission" date="2015-03" db="EMBL/GenBank/DDBJ databases">
        <authorList>
            <person name="Gallagher L.A."/>
            <person name="Hayden H.S."/>
            <person name="Weiss E.J."/>
            <person name="Hager K.R."/>
            <person name="Ramage E."/>
            <person name="Radey M.R."/>
            <person name="Bydalek R."/>
            <person name="Manoil C."/>
            <person name="Miller S.I."/>
            <person name="Brittnacher M.J."/>
        </authorList>
    </citation>
    <scope>NUCLEOTIDE SEQUENCE [LARGE SCALE GENOMIC DNA]</scope>
    <source>
        <strain evidence="5">AB5075-UW</strain>
    </source>
</reference>
<feature type="chain" id="PRO_5015035827" evidence="1">
    <location>
        <begin position="27"/>
        <end position="119"/>
    </location>
</feature>
<keyword evidence="1" id="KW-0732">Signal</keyword>
<evidence type="ECO:0000313" key="3">
    <source>
        <dbReference type="EMBL" id="MQR49935.1"/>
    </source>
</evidence>
<dbReference type="AlphaFoldDB" id="A0A0D5YKV0"/>
<dbReference type="EMBL" id="WPIP01000009">
    <property type="protein sequence ID" value="MVM90311.1"/>
    <property type="molecule type" value="Genomic_DNA"/>
</dbReference>
<feature type="signal peptide" evidence="1">
    <location>
        <begin position="1"/>
        <end position="26"/>
    </location>
</feature>
<evidence type="ECO:0000313" key="7">
    <source>
        <dbReference type="Proteomes" id="UP000461234"/>
    </source>
</evidence>
<evidence type="ECO:0000313" key="5">
    <source>
        <dbReference type="Proteomes" id="UP000032746"/>
    </source>
</evidence>
<reference evidence="2 5" key="1">
    <citation type="journal article" date="2015" name="J. Bacteriol.">
        <title>Resources for Genetic and Genomic Analysis of Emerging Pathogen Acinetobacter baumannii.</title>
        <authorList>
            <person name="Gallagher L.A."/>
            <person name="Ramage E."/>
            <person name="Weiss E.J."/>
            <person name="Radey M."/>
            <person name="Hayden H.S."/>
            <person name="Held K.G."/>
            <person name="Huse H.K."/>
            <person name="Zurawski D.V."/>
            <person name="Brittnacher M.J."/>
            <person name="Manoil C."/>
        </authorList>
    </citation>
    <scope>NUCLEOTIDE SEQUENCE [LARGE SCALE GENOMIC DNA]</scope>
    <source>
        <strain evidence="2 5">AB5075-UW</strain>
    </source>
</reference>
<protein>
    <submittedName>
        <fullName evidence="2">Uncharacterized protein</fullName>
    </submittedName>
</protein>
<name>A0A0D5YKV0_ACIBA</name>
<evidence type="ECO:0000256" key="1">
    <source>
        <dbReference type="SAM" id="SignalP"/>
    </source>
</evidence>
<dbReference type="EMBL" id="WIOC01000012">
    <property type="protein sequence ID" value="MQR49935.1"/>
    <property type="molecule type" value="Genomic_DNA"/>
</dbReference>
<dbReference type="Proteomes" id="UP000461234">
    <property type="component" value="Unassembled WGS sequence"/>
</dbReference>
<evidence type="ECO:0000313" key="6">
    <source>
        <dbReference type="Proteomes" id="UP000439424"/>
    </source>
</evidence>
<accession>A0A0D5YKV0</accession>
<dbReference type="EMBL" id="CP008706">
    <property type="protein sequence ID" value="AKA32549.1"/>
    <property type="molecule type" value="Genomic_DNA"/>
</dbReference>
<gene>
    <name evidence="2" type="ORF">ABUW_2834</name>
    <name evidence="3" type="ORF">F2P40_11475</name>
    <name evidence="4" type="ORF">GNY86_02145</name>
</gene>
<sequence length="119" mass="13721">MKKQMKFTLSFFSSLFILAISTSTFAATNSDQNVIGTIERIYLSGDTYFFRLNGNDTCAKKTNGYNEYYTFKVSQPHSKNWYALILTAAQTRKPITVRVSTDCKIDAQKEIMYIFQDYT</sequence>
<dbReference type="Proteomes" id="UP000439424">
    <property type="component" value="Unassembled WGS sequence"/>
</dbReference>
<dbReference type="PATRIC" id="fig|470.1314.peg.812"/>
<reference evidence="3 7" key="3">
    <citation type="submission" date="2019-10" db="EMBL/GenBank/DDBJ databases">
        <title>Genetic environment of the oxa23 gene and comparative analysis of carbapenem resistant Acinetobacter baumannii isolates belonging to global clone 1, lineage 2 recovered in a burns hospital outbreak in 2012-2013.</title>
        <authorList>
            <person name="Douraghi M."/>
            <person name="Aris P."/>
            <person name="Kenyon J."/>
            <person name="Hamidian M."/>
        </authorList>
    </citation>
    <scope>NUCLEOTIDE SEQUENCE [LARGE SCALE GENOMIC DNA]</scope>
    <source>
        <strain evidence="3 7">ABS103</strain>
    </source>
</reference>